<protein>
    <recommendedName>
        <fullName evidence="1">Phospholipase/carboxylesterase/thioesterase domain-containing protein</fullName>
    </recommendedName>
</protein>
<feature type="domain" description="Phospholipase/carboxylesterase/thioesterase" evidence="1">
    <location>
        <begin position="199"/>
        <end position="314"/>
    </location>
</feature>
<proteinExistence type="predicted"/>
<dbReference type="Pfam" id="PF02230">
    <property type="entry name" value="Abhydrolase_2"/>
    <property type="match status" value="1"/>
</dbReference>
<sequence>MKYNKYWEFEGKITTLYNQKKYREALNLLEHASEYLPKQEFDKYLFEIMISKAEFYSHEEMYEESINVISYLLNKGFACDNDIFDEVHLKEDIRYVDLKNKNDSLLTKAREKARFKYAVNLPINYIERKRYPLFIALHGDPGNIGEFSEYWKPDEFLKEDFIVVYVQSSQLYRHNGFSWTMNPLISRNDIKECYNLILQEYSIDEECVIIGGFSGGAITALDITFANVIPIKGFIAIGPDFPESFIKENVKLAAERGVRGIFMEGEVIIPWKEQEEMIKVFKEVDLPYEFYVNKGIGHAIPQDLPDKLNKALSFIHNRQCVL</sequence>
<dbReference type="EMBL" id="BAAACI010000008">
    <property type="protein sequence ID" value="GAA0778097.1"/>
    <property type="molecule type" value="Genomic_DNA"/>
</dbReference>
<dbReference type="Gene3D" id="3.40.50.1820">
    <property type="entry name" value="alpha/beta hydrolase"/>
    <property type="match status" value="1"/>
</dbReference>
<evidence type="ECO:0000313" key="3">
    <source>
        <dbReference type="Proteomes" id="UP001501047"/>
    </source>
</evidence>
<organism evidence="2 3">
    <name type="scientific">Clostridium subterminale</name>
    <dbReference type="NCBI Taxonomy" id="1550"/>
    <lineage>
        <taxon>Bacteria</taxon>
        <taxon>Bacillati</taxon>
        <taxon>Bacillota</taxon>
        <taxon>Clostridia</taxon>
        <taxon>Eubacteriales</taxon>
        <taxon>Clostridiaceae</taxon>
        <taxon>Clostridium</taxon>
    </lineage>
</organism>
<keyword evidence="3" id="KW-1185">Reference proteome</keyword>
<dbReference type="RefSeq" id="WP_343827766.1">
    <property type="nucleotide sequence ID" value="NZ_BAAACI010000008.1"/>
</dbReference>
<accession>A0ABP3W5U7</accession>
<reference evidence="3" key="1">
    <citation type="journal article" date="2019" name="Int. J. Syst. Evol. Microbiol.">
        <title>The Global Catalogue of Microorganisms (GCM) 10K type strain sequencing project: providing services to taxonomists for standard genome sequencing and annotation.</title>
        <authorList>
            <consortium name="The Broad Institute Genomics Platform"/>
            <consortium name="The Broad Institute Genome Sequencing Center for Infectious Disease"/>
            <person name="Wu L."/>
            <person name="Ma J."/>
        </authorList>
    </citation>
    <scope>NUCLEOTIDE SEQUENCE [LARGE SCALE GENOMIC DNA]</scope>
    <source>
        <strain evidence="3">JCM 1417</strain>
    </source>
</reference>
<evidence type="ECO:0000313" key="2">
    <source>
        <dbReference type="EMBL" id="GAA0778097.1"/>
    </source>
</evidence>
<dbReference type="SUPFAM" id="SSF48452">
    <property type="entry name" value="TPR-like"/>
    <property type="match status" value="1"/>
</dbReference>
<dbReference type="InterPro" id="IPR029058">
    <property type="entry name" value="AB_hydrolase_fold"/>
</dbReference>
<dbReference type="InterPro" id="IPR011990">
    <property type="entry name" value="TPR-like_helical_dom_sf"/>
</dbReference>
<dbReference type="SUPFAM" id="SSF53474">
    <property type="entry name" value="alpha/beta-Hydrolases"/>
    <property type="match status" value="1"/>
</dbReference>
<name>A0ABP3W5U7_CLOSU</name>
<dbReference type="Proteomes" id="UP001501047">
    <property type="component" value="Unassembled WGS sequence"/>
</dbReference>
<comment type="caution">
    <text evidence="2">The sequence shown here is derived from an EMBL/GenBank/DDBJ whole genome shotgun (WGS) entry which is preliminary data.</text>
</comment>
<dbReference type="InterPro" id="IPR003140">
    <property type="entry name" value="PLipase/COase/thioEstase"/>
</dbReference>
<gene>
    <name evidence="2" type="ORF">GCM10008908_34380</name>
</gene>
<evidence type="ECO:0000259" key="1">
    <source>
        <dbReference type="Pfam" id="PF02230"/>
    </source>
</evidence>